<dbReference type="Pfam" id="PF10165">
    <property type="entry name" value="Ric8"/>
    <property type="match status" value="1"/>
</dbReference>
<organism evidence="5 6">
    <name type="scientific">Jaminaea rosea</name>
    <dbReference type="NCBI Taxonomy" id="1569628"/>
    <lineage>
        <taxon>Eukaryota</taxon>
        <taxon>Fungi</taxon>
        <taxon>Dikarya</taxon>
        <taxon>Basidiomycota</taxon>
        <taxon>Ustilaginomycotina</taxon>
        <taxon>Exobasidiomycetes</taxon>
        <taxon>Microstromatales</taxon>
        <taxon>Microstromatales incertae sedis</taxon>
        <taxon>Jaminaea</taxon>
    </lineage>
</organism>
<evidence type="ECO:0000313" key="6">
    <source>
        <dbReference type="Proteomes" id="UP000245884"/>
    </source>
</evidence>
<feature type="region of interest" description="Disordered" evidence="4">
    <location>
        <begin position="101"/>
        <end position="208"/>
    </location>
</feature>
<sequence>MASAKDLWTTMTSGDIPASPASVQSLLDLGMAGIPALDQQSRSTLTRKLLADISSKPENRLTYLKALKELSRLPGGSNAQAEVQGLRTLLEQVRLPAPSVYRRHSASAGPSSSSSASHGGVTSSPTSITGVLSRAWHSKKSNGTTVRRPSTESGAKPGISGRQPSSENEGSRTSRETATPSPIAPNGGPFSTSHSQQYQPPRPPSAEEWEATDIALRCLNNALFLHESSRRTFTDDSVGGGARRLVGLLKNPAQTPTDVLFLAGRLLFYATLFEPKFNKIVVDEEGIVQDLCEALAVLTAPQLVNGIGTAPTQDQMKAAQSELLKVIFNVSLYYSTSQDGEASGSKAAAAHEALIDLLEPVIRLIISYPASPPLAAPVSGAIGVLLNFPLTQPYYSIWTRDFFPTRRGSAPPPSPTPSSSSSFTKSSTSAARRVANALFSSGSTGAEQQEGSSSSSQTPPLPSSTATASASAGTLIEQLLSLLDATLDYYFGMASAHSRKDIASSMREEAEQAKLDPDSAEVRAKAAKDGVNLEELLSPLFLLLRKLAAADVPAGTTNEASSAVTPSTPPMRRAVHSNLFSPSSSPASSLPPYRQPTTVGHLVRLLSSLRFPRLEALSGELLLAACGGDVRALVKEVGYGPCAGWLQRSGRGGDGLADLAGEEGPSGEQQKDPITGAPFSSSGNAPGQADGLDEMTEEEKEAEAERLFTLFDRLNKTGVMKVAHPVRDAIEGLEGDAEAATKFEELRSKDEEDKEEEQTMREFAKYKERKGKVAEDS</sequence>
<feature type="compositionally biased region" description="Low complexity" evidence="4">
    <location>
        <begin position="581"/>
        <end position="592"/>
    </location>
</feature>
<gene>
    <name evidence="5" type="ORF">BDZ90DRAFT_278047</name>
</gene>
<feature type="region of interest" description="Disordered" evidence="4">
    <location>
        <begin position="441"/>
        <end position="468"/>
    </location>
</feature>
<keyword evidence="6" id="KW-1185">Reference proteome</keyword>
<dbReference type="GeneID" id="37030877"/>
<dbReference type="InterPro" id="IPR019318">
    <property type="entry name" value="Gua_nucleotide_exch_fac_Ric8"/>
</dbReference>
<protein>
    <submittedName>
        <fullName evidence="5">Uncharacterized protein</fullName>
    </submittedName>
</protein>
<dbReference type="PANTHER" id="PTHR12425:SF5">
    <property type="entry name" value="SYNEMBRYN"/>
    <property type="match status" value="1"/>
</dbReference>
<evidence type="ECO:0000313" key="5">
    <source>
        <dbReference type="EMBL" id="PWN29795.1"/>
    </source>
</evidence>
<dbReference type="GO" id="GO:0007186">
    <property type="term" value="P:G protein-coupled receptor signaling pathway"/>
    <property type="evidence" value="ECO:0007669"/>
    <property type="project" value="TreeGrafter"/>
</dbReference>
<evidence type="ECO:0000256" key="3">
    <source>
        <dbReference type="ARBA" id="ARBA00023186"/>
    </source>
</evidence>
<dbReference type="GO" id="GO:0005085">
    <property type="term" value="F:guanyl-nucleotide exchange factor activity"/>
    <property type="evidence" value="ECO:0007669"/>
    <property type="project" value="UniProtKB-KW"/>
</dbReference>
<keyword evidence="3" id="KW-0143">Chaperone</keyword>
<feature type="compositionally biased region" description="Low complexity" evidence="4">
    <location>
        <begin position="417"/>
        <end position="426"/>
    </location>
</feature>
<keyword evidence="2" id="KW-0344">Guanine-nucleotide releasing factor</keyword>
<feature type="compositionally biased region" description="Acidic residues" evidence="4">
    <location>
        <begin position="691"/>
        <end position="702"/>
    </location>
</feature>
<dbReference type="OrthoDB" id="5585685at2759"/>
<dbReference type="GO" id="GO:0001965">
    <property type="term" value="F:G-protein alpha-subunit binding"/>
    <property type="evidence" value="ECO:0007669"/>
    <property type="project" value="TreeGrafter"/>
</dbReference>
<accession>A0A316V2Y3</accession>
<dbReference type="RefSeq" id="XP_025364407.1">
    <property type="nucleotide sequence ID" value="XM_025509054.1"/>
</dbReference>
<dbReference type="GO" id="GO:0005737">
    <property type="term" value="C:cytoplasm"/>
    <property type="evidence" value="ECO:0007669"/>
    <property type="project" value="TreeGrafter"/>
</dbReference>
<evidence type="ECO:0000256" key="4">
    <source>
        <dbReference type="SAM" id="MobiDB-lite"/>
    </source>
</evidence>
<comment type="similarity">
    <text evidence="1">Belongs to the synembryn family.</text>
</comment>
<feature type="region of interest" description="Disordered" evidence="4">
    <location>
        <begin position="743"/>
        <end position="777"/>
    </location>
</feature>
<feature type="region of interest" description="Disordered" evidence="4">
    <location>
        <begin position="406"/>
        <end position="426"/>
    </location>
</feature>
<proteinExistence type="inferred from homology"/>
<feature type="compositionally biased region" description="Polar residues" evidence="4">
    <location>
        <begin position="141"/>
        <end position="153"/>
    </location>
</feature>
<feature type="compositionally biased region" description="Polar residues" evidence="4">
    <location>
        <begin position="189"/>
        <end position="199"/>
    </location>
</feature>
<feature type="compositionally biased region" description="Low complexity" evidence="4">
    <location>
        <begin position="106"/>
        <end position="124"/>
    </location>
</feature>
<dbReference type="Proteomes" id="UP000245884">
    <property type="component" value="Unassembled WGS sequence"/>
</dbReference>
<evidence type="ECO:0000256" key="2">
    <source>
        <dbReference type="ARBA" id="ARBA00022658"/>
    </source>
</evidence>
<name>A0A316V2Y3_9BASI</name>
<evidence type="ECO:0000256" key="1">
    <source>
        <dbReference type="ARBA" id="ARBA00009049"/>
    </source>
</evidence>
<feature type="region of interest" description="Disordered" evidence="4">
    <location>
        <begin position="654"/>
        <end position="703"/>
    </location>
</feature>
<dbReference type="EMBL" id="KZ819663">
    <property type="protein sequence ID" value="PWN29795.1"/>
    <property type="molecule type" value="Genomic_DNA"/>
</dbReference>
<feature type="compositionally biased region" description="Polar residues" evidence="4">
    <location>
        <begin position="555"/>
        <end position="566"/>
    </location>
</feature>
<dbReference type="PANTHER" id="PTHR12425">
    <property type="entry name" value="SYNEMBRYN"/>
    <property type="match status" value="1"/>
</dbReference>
<dbReference type="AlphaFoldDB" id="A0A316V2Y3"/>
<reference evidence="5 6" key="1">
    <citation type="journal article" date="2018" name="Mol. Biol. Evol.">
        <title>Broad Genomic Sampling Reveals a Smut Pathogenic Ancestry of the Fungal Clade Ustilaginomycotina.</title>
        <authorList>
            <person name="Kijpornyongpan T."/>
            <person name="Mondo S.J."/>
            <person name="Barry K."/>
            <person name="Sandor L."/>
            <person name="Lee J."/>
            <person name="Lipzen A."/>
            <person name="Pangilinan J."/>
            <person name="LaButti K."/>
            <person name="Hainaut M."/>
            <person name="Henrissat B."/>
            <person name="Grigoriev I.V."/>
            <person name="Spatafora J.W."/>
            <person name="Aime M.C."/>
        </authorList>
    </citation>
    <scope>NUCLEOTIDE SEQUENCE [LARGE SCALE GENOMIC DNA]</scope>
    <source>
        <strain evidence="5 6">MCA 5214</strain>
    </source>
</reference>
<feature type="region of interest" description="Disordered" evidence="4">
    <location>
        <begin position="555"/>
        <end position="593"/>
    </location>
</feature>
<dbReference type="STRING" id="1569628.A0A316V2Y3"/>